<dbReference type="AlphaFoldDB" id="A0A087UBE1"/>
<sequence>MLKEYNPIKVFISTTFKSFCCLNIMKHSGTQTSTLEKHICARNPPWTNFLVMQMKVHSWISLQDDHFHYVLVLRQKFLDVLKINSNCFCNNSSF</sequence>
<reference evidence="1 2" key="1">
    <citation type="submission" date="2013-11" db="EMBL/GenBank/DDBJ databases">
        <title>Genome sequencing of Stegodyphus mimosarum.</title>
        <authorList>
            <person name="Bechsgaard J."/>
        </authorList>
    </citation>
    <scope>NUCLEOTIDE SEQUENCE [LARGE SCALE GENOMIC DNA]</scope>
</reference>
<evidence type="ECO:0000313" key="2">
    <source>
        <dbReference type="Proteomes" id="UP000054359"/>
    </source>
</evidence>
<organism evidence="1 2">
    <name type="scientific">Stegodyphus mimosarum</name>
    <name type="common">African social velvet spider</name>
    <dbReference type="NCBI Taxonomy" id="407821"/>
    <lineage>
        <taxon>Eukaryota</taxon>
        <taxon>Metazoa</taxon>
        <taxon>Ecdysozoa</taxon>
        <taxon>Arthropoda</taxon>
        <taxon>Chelicerata</taxon>
        <taxon>Arachnida</taxon>
        <taxon>Araneae</taxon>
        <taxon>Araneomorphae</taxon>
        <taxon>Entelegynae</taxon>
        <taxon>Eresoidea</taxon>
        <taxon>Eresidae</taxon>
        <taxon>Stegodyphus</taxon>
    </lineage>
</organism>
<name>A0A087UBE1_STEMI</name>
<proteinExistence type="predicted"/>
<accession>A0A087UBE1</accession>
<feature type="non-terminal residue" evidence="1">
    <location>
        <position position="94"/>
    </location>
</feature>
<keyword evidence="2" id="KW-1185">Reference proteome</keyword>
<evidence type="ECO:0000313" key="1">
    <source>
        <dbReference type="EMBL" id="KFM74680.1"/>
    </source>
</evidence>
<protein>
    <submittedName>
        <fullName evidence="1">Uncharacterized protein</fullName>
    </submittedName>
</protein>
<dbReference type="EMBL" id="KK119093">
    <property type="protein sequence ID" value="KFM74680.1"/>
    <property type="molecule type" value="Genomic_DNA"/>
</dbReference>
<gene>
    <name evidence="1" type="ORF">X975_23287</name>
</gene>
<dbReference type="Proteomes" id="UP000054359">
    <property type="component" value="Unassembled WGS sequence"/>
</dbReference>